<dbReference type="OrthoDB" id="3358371at2759"/>
<dbReference type="InterPro" id="IPR051164">
    <property type="entry name" value="NmrA-like_oxidored"/>
</dbReference>
<proteinExistence type="inferred from homology"/>
<dbReference type="VEuPathDB" id="FungiDB:ASPVEDRAFT_84892"/>
<keyword evidence="2" id="KW-0521">NADP</keyword>
<dbReference type="Gene3D" id="3.90.25.10">
    <property type="entry name" value="UDP-galactose 4-epimerase, domain 1"/>
    <property type="match status" value="1"/>
</dbReference>
<dbReference type="RefSeq" id="XP_040669207.1">
    <property type="nucleotide sequence ID" value="XM_040817620.1"/>
</dbReference>
<evidence type="ECO:0000313" key="5">
    <source>
        <dbReference type="Proteomes" id="UP000184073"/>
    </source>
</evidence>
<reference evidence="5" key="1">
    <citation type="journal article" date="2017" name="Genome Biol.">
        <title>Comparative genomics reveals high biological diversity and specific adaptations in the industrially and medically important fungal genus Aspergillus.</title>
        <authorList>
            <person name="de Vries R.P."/>
            <person name="Riley R."/>
            <person name="Wiebenga A."/>
            <person name="Aguilar-Osorio G."/>
            <person name="Amillis S."/>
            <person name="Uchima C.A."/>
            <person name="Anderluh G."/>
            <person name="Asadollahi M."/>
            <person name="Askin M."/>
            <person name="Barry K."/>
            <person name="Battaglia E."/>
            <person name="Bayram O."/>
            <person name="Benocci T."/>
            <person name="Braus-Stromeyer S.A."/>
            <person name="Caldana C."/>
            <person name="Canovas D."/>
            <person name="Cerqueira G.C."/>
            <person name="Chen F."/>
            <person name="Chen W."/>
            <person name="Choi C."/>
            <person name="Clum A."/>
            <person name="Dos Santos R.A."/>
            <person name="Damasio A.R."/>
            <person name="Diallinas G."/>
            <person name="Emri T."/>
            <person name="Fekete E."/>
            <person name="Flipphi M."/>
            <person name="Freyberg S."/>
            <person name="Gallo A."/>
            <person name="Gournas C."/>
            <person name="Habgood R."/>
            <person name="Hainaut M."/>
            <person name="Harispe M.L."/>
            <person name="Henrissat B."/>
            <person name="Hilden K.S."/>
            <person name="Hope R."/>
            <person name="Hossain A."/>
            <person name="Karabika E."/>
            <person name="Karaffa L."/>
            <person name="Karanyi Z."/>
            <person name="Krasevec N."/>
            <person name="Kuo A."/>
            <person name="Kusch H."/>
            <person name="LaButti K."/>
            <person name="Lagendijk E.L."/>
            <person name="Lapidus A."/>
            <person name="Levasseur A."/>
            <person name="Lindquist E."/>
            <person name="Lipzen A."/>
            <person name="Logrieco A.F."/>
            <person name="MacCabe A."/>
            <person name="Maekelae M.R."/>
            <person name="Malavazi I."/>
            <person name="Melin P."/>
            <person name="Meyer V."/>
            <person name="Mielnichuk N."/>
            <person name="Miskei M."/>
            <person name="Molnar A.P."/>
            <person name="Mule G."/>
            <person name="Ngan C.Y."/>
            <person name="Orejas M."/>
            <person name="Orosz E."/>
            <person name="Ouedraogo J.P."/>
            <person name="Overkamp K.M."/>
            <person name="Park H.-S."/>
            <person name="Perrone G."/>
            <person name="Piumi F."/>
            <person name="Punt P.J."/>
            <person name="Ram A.F."/>
            <person name="Ramon A."/>
            <person name="Rauscher S."/>
            <person name="Record E."/>
            <person name="Riano-Pachon D.M."/>
            <person name="Robert V."/>
            <person name="Roehrig J."/>
            <person name="Ruller R."/>
            <person name="Salamov A."/>
            <person name="Salih N.S."/>
            <person name="Samson R.A."/>
            <person name="Sandor E."/>
            <person name="Sanguinetti M."/>
            <person name="Schuetze T."/>
            <person name="Sepcic K."/>
            <person name="Shelest E."/>
            <person name="Sherlock G."/>
            <person name="Sophianopoulou V."/>
            <person name="Squina F.M."/>
            <person name="Sun H."/>
            <person name="Susca A."/>
            <person name="Todd R.B."/>
            <person name="Tsang A."/>
            <person name="Unkles S.E."/>
            <person name="van de Wiele N."/>
            <person name="van Rossen-Uffink D."/>
            <person name="Oliveira J.V."/>
            <person name="Vesth T.C."/>
            <person name="Visser J."/>
            <person name="Yu J.-H."/>
            <person name="Zhou M."/>
            <person name="Andersen M.R."/>
            <person name="Archer D.B."/>
            <person name="Baker S.E."/>
            <person name="Benoit I."/>
            <person name="Brakhage A.A."/>
            <person name="Braus G.H."/>
            <person name="Fischer R."/>
            <person name="Frisvad J.C."/>
            <person name="Goldman G.H."/>
            <person name="Houbraken J."/>
            <person name="Oakley B."/>
            <person name="Pocsi I."/>
            <person name="Scazzocchio C."/>
            <person name="Seiboth B."/>
            <person name="vanKuyk P.A."/>
            <person name="Wortman J."/>
            <person name="Dyer P.S."/>
            <person name="Grigoriev I.V."/>
        </authorList>
    </citation>
    <scope>NUCLEOTIDE SEQUENCE [LARGE SCALE GENOMIC DNA]</scope>
    <source>
        <strain evidence="5">CBS 583.65</strain>
    </source>
</reference>
<keyword evidence="5" id="KW-1185">Reference proteome</keyword>
<accession>A0A1L9PPT4</accession>
<evidence type="ECO:0000313" key="4">
    <source>
        <dbReference type="EMBL" id="OJJ03445.1"/>
    </source>
</evidence>
<dbReference type="PANTHER" id="PTHR42748:SF28">
    <property type="entry name" value="NMRA-LIKE DOMAIN-CONTAINING PROTEIN"/>
    <property type="match status" value="1"/>
</dbReference>
<dbReference type="InterPro" id="IPR008030">
    <property type="entry name" value="NmrA-like"/>
</dbReference>
<dbReference type="PANTHER" id="PTHR42748">
    <property type="entry name" value="NITROGEN METABOLITE REPRESSION PROTEIN NMRA FAMILY MEMBER"/>
    <property type="match status" value="1"/>
</dbReference>
<organism evidence="4 5">
    <name type="scientific">Aspergillus versicolor CBS 583.65</name>
    <dbReference type="NCBI Taxonomy" id="1036611"/>
    <lineage>
        <taxon>Eukaryota</taxon>
        <taxon>Fungi</taxon>
        <taxon>Dikarya</taxon>
        <taxon>Ascomycota</taxon>
        <taxon>Pezizomycotina</taxon>
        <taxon>Eurotiomycetes</taxon>
        <taxon>Eurotiomycetidae</taxon>
        <taxon>Eurotiales</taxon>
        <taxon>Aspergillaceae</taxon>
        <taxon>Aspergillus</taxon>
        <taxon>Aspergillus subgen. Nidulantes</taxon>
    </lineage>
</organism>
<dbReference type="EMBL" id="KV878130">
    <property type="protein sequence ID" value="OJJ03445.1"/>
    <property type="molecule type" value="Genomic_DNA"/>
</dbReference>
<feature type="domain" description="NmrA-like" evidence="3">
    <location>
        <begin position="29"/>
        <end position="226"/>
    </location>
</feature>
<dbReference type="SUPFAM" id="SSF51735">
    <property type="entry name" value="NAD(P)-binding Rossmann-fold domains"/>
    <property type="match status" value="1"/>
</dbReference>
<dbReference type="STRING" id="1036611.A0A1L9PPT4"/>
<dbReference type="AlphaFoldDB" id="A0A1L9PPT4"/>
<dbReference type="InterPro" id="IPR036291">
    <property type="entry name" value="NAD(P)-bd_dom_sf"/>
</dbReference>
<gene>
    <name evidence="4" type="ORF">ASPVEDRAFT_84892</name>
</gene>
<dbReference type="GeneID" id="63733131"/>
<evidence type="ECO:0000259" key="3">
    <source>
        <dbReference type="Pfam" id="PF05368"/>
    </source>
</evidence>
<evidence type="ECO:0000256" key="1">
    <source>
        <dbReference type="ARBA" id="ARBA00006328"/>
    </source>
</evidence>
<dbReference type="Proteomes" id="UP000184073">
    <property type="component" value="Unassembled WGS sequence"/>
</dbReference>
<protein>
    <recommendedName>
        <fullName evidence="3">NmrA-like domain-containing protein</fullName>
    </recommendedName>
</protein>
<evidence type="ECO:0000256" key="2">
    <source>
        <dbReference type="ARBA" id="ARBA00022857"/>
    </source>
</evidence>
<dbReference type="Pfam" id="PF05368">
    <property type="entry name" value="NmrA"/>
    <property type="match status" value="1"/>
</dbReference>
<comment type="similarity">
    <text evidence="1">Belongs to the NmrA-type oxidoreductase family.</text>
</comment>
<dbReference type="GO" id="GO:0005634">
    <property type="term" value="C:nucleus"/>
    <property type="evidence" value="ECO:0007669"/>
    <property type="project" value="TreeGrafter"/>
</dbReference>
<sequence length="320" mass="35512">MSKLIVVLGATGGQGGSVVNTFLSAPGWRGVQVVEANTDDEPSLERAFAGAHAIFAFTDYYDYFFDIGPDKSIARETAQGTNIARAAAKIPSLERFVWSTLPNTELYTQGAAVVPHFQGKANVDVFIKSKLPGLYQKTAFVVFTIFAANVLLYEIFRPVYLETAQKWIQFYPAPPETPYPSMGDHRVNTGIFVHAVVTNPPAAGSYVHCNVEDLTLAKYLAAWGRASKVSPEPESTMVVQLSMEQYCALWPLMGEEQASQWRFFGFLREAGVDLYNMPDFPVVRAQNLMSEEAKAALVLTEESLARMDWSFFFSAEKTRL</sequence>
<dbReference type="Gene3D" id="3.40.50.720">
    <property type="entry name" value="NAD(P)-binding Rossmann-like Domain"/>
    <property type="match status" value="1"/>
</dbReference>
<name>A0A1L9PPT4_ASPVE</name>